<dbReference type="PROSITE" id="PS50067">
    <property type="entry name" value="KINESIN_MOTOR_2"/>
    <property type="match status" value="1"/>
</dbReference>
<feature type="compositionally biased region" description="Polar residues" evidence="6">
    <location>
        <begin position="669"/>
        <end position="678"/>
    </location>
</feature>
<evidence type="ECO:0000313" key="8">
    <source>
        <dbReference type="EMBL" id="CAF0986496.1"/>
    </source>
</evidence>
<comment type="subcellular location">
    <subcellularLocation>
        <location evidence="1">Cytoplasm</location>
        <location evidence="1">Cytoskeleton</location>
    </subcellularLocation>
</comment>
<feature type="compositionally biased region" description="Polar residues" evidence="6">
    <location>
        <begin position="1181"/>
        <end position="1193"/>
    </location>
</feature>
<dbReference type="Gene3D" id="3.40.850.10">
    <property type="entry name" value="Kinesin motor domain"/>
    <property type="match status" value="2"/>
</dbReference>
<comment type="caution">
    <text evidence="5">Lacks conserved residue(s) required for the propagation of feature annotation.</text>
</comment>
<keyword evidence="3" id="KW-0067">ATP-binding</keyword>
<dbReference type="EMBL" id="CAJNOK010005864">
    <property type="protein sequence ID" value="CAF0986496.1"/>
    <property type="molecule type" value="Genomic_DNA"/>
</dbReference>
<evidence type="ECO:0000256" key="1">
    <source>
        <dbReference type="ARBA" id="ARBA00004245"/>
    </source>
</evidence>
<feature type="compositionally biased region" description="Polar residues" evidence="6">
    <location>
        <begin position="1127"/>
        <end position="1136"/>
    </location>
</feature>
<evidence type="ECO:0000256" key="6">
    <source>
        <dbReference type="SAM" id="MobiDB-lite"/>
    </source>
</evidence>
<dbReference type="InterPro" id="IPR001752">
    <property type="entry name" value="Kinesin_motor_dom"/>
</dbReference>
<keyword evidence="4" id="KW-0206">Cytoskeleton</keyword>
<feature type="region of interest" description="Disordered" evidence="6">
    <location>
        <begin position="1396"/>
        <end position="1430"/>
    </location>
</feature>
<protein>
    <recommendedName>
        <fullName evidence="7">Kinesin motor domain-containing protein</fullName>
    </recommendedName>
</protein>
<feature type="compositionally biased region" description="Polar residues" evidence="6">
    <location>
        <begin position="1396"/>
        <end position="1410"/>
    </location>
</feature>
<dbReference type="SUPFAM" id="SSF52540">
    <property type="entry name" value="P-loop containing nucleoside triphosphate hydrolases"/>
    <property type="match status" value="1"/>
</dbReference>
<feature type="region of interest" description="Disordered" evidence="6">
    <location>
        <begin position="111"/>
        <end position="252"/>
    </location>
</feature>
<feature type="compositionally biased region" description="Basic residues" evidence="6">
    <location>
        <begin position="1090"/>
        <end position="1104"/>
    </location>
</feature>
<feature type="compositionally biased region" description="Polar residues" evidence="6">
    <location>
        <begin position="1418"/>
        <end position="1430"/>
    </location>
</feature>
<gene>
    <name evidence="8" type="ORF">OVA965_LOCUS13855</name>
    <name evidence="9" type="ORF">TMI583_LOCUS13858</name>
</gene>
<sequence length="1620" mass="184264">MAKCLIKALKAVDLQKHALLFKSLGYDSAGALANFQSSHFNRLNLNEDELSRFIALLDVLKDAMREGKICPHYFHSKLKNSVNKANGNREHVIKAAWTIPIDEPTFYKQPARVTSSSSTTLGNNYENNKSPKLENSRLQTVNRPLMKPQSTFTTSMSARSKKVNQNKIPTQVRTSSQNSSSQIHTNLSNDNIKVRQKRSSSSLTSSSNNHNRRSMSALDVLRLKNQQYEKSSNDDVLHQPFTSPKKLAQSKNNSAQTFFGPKIFSNRPAVEHIKVNGYNYGIPTAKRARTASYRTFTRRGFSSSTIFSPSRGGSNISTSYAKPAEIYVYARKRPLLSTETNFNDAIITPDPKRMIITEQKANLDCTSLLKKTEFQFDLVFGAESSNKQIFDHTLLPFIENPNNRQNMTYICFGQTGSDIYCSFYEIYNNQVYDLCNAGKRLFVREDGEKHVNVINLKEILLEHLKQLRCVIENGLSRRHHGRSAFNSNSSRSHAVFQLMLKRKQDNKINFRLVFIDLAGSERAHDAQNNQRQTRREGAQINWSLLALKECIRSIDLVHSHAPFRQSKLTHILRESLVGSNTRTCLMANVSPADDCCQCSLNTLQYAARIREISIKHRQRLRLNQNYQQQQSIYHPPLQTVHHEEKIQNVDDKKFKPATASTPVHRLNNESHSSVNNPVTLKGKGYGDTKTNNHKSIDIDWETVQEDSPITGYHPRTNKQQHPKQSNKKSINYDQQLVNNNGYYLDRNSKSSYFSSSTVSQQQQQQQKRSFDVNLKCDGGNDRLNQASKKSPGKDYQSQTMSHEADTFNQSSEILKHQNEFCAPSLYQNSSMTKVAQATTGSGYESESSSTITEQRPHDYSTIYNKNIQNRAINPPYPAKNLNTHSTDDMTDTNPYYSSTGTESLGTKISRLAKDPVNNGIKKYAHSRPVENLYLNNGNYDTTDTEQGVMYSDRPSQATNNDQTGLFTQRDDPSYELANLKFNSAYSPNARLTSRSETKYDGIRTGVDNKGTSDPFLLPFSALETIAHHTNTHSSSKSSPRSYNSKAYWLDDNGMKLILNTTPTRTNTSSYYTEMSQYIPTSNSLSYNQSRKQKLSNSARKRNRNWKQIDNSESDESDVNEFKENRTKSSPLNSKILNKNHPVRYNSLDQAADMKKNIVDWKTEENNNTQQSRTTKTEPSQKHPYNNSSLPTSPSIRQQVQAIIEKNEDIRDRVNQIYPRQQDEDVPSSMLRQTAEHQYRNQFDPSYTSINLTNVTQNQSDYDTTTSTTARTNFSIRVSEQLNTLRTLLETRLKEDDEEEEEEDTNNYFSPATKNTSEPSSGRTFLHTYHEQQSYTDDKPPHTQSPSKSIFSQGSDDFLTEKKFMSKLQFNNNATSTSDNEVDDEVKNYTQKLTLKEQLQPTSPSNHSYSKYSREVLTDDQTPSSSFSQKYNEIDPKYFPQPNYHSLSSLTNSLNPISQTSTISSGTITSNLAAKIESNEDVPVMNNFNNEQQSTQTSDSERTSQINTPPKNPFTNESDSSSEQFLTHLTKEFNNIDVYDDYKMNTYPLQREYSIQNANDVLLSDKYNNNTGEKTFNNSTSPLFDSGKGSSLFNTNTYSLHALMSGIQNSANLSFIATNNH</sequence>
<dbReference type="Pfam" id="PF00225">
    <property type="entry name" value="Kinesin"/>
    <property type="match status" value="2"/>
</dbReference>
<dbReference type="GO" id="GO:0005524">
    <property type="term" value="F:ATP binding"/>
    <property type="evidence" value="ECO:0007669"/>
    <property type="project" value="UniProtKB-KW"/>
</dbReference>
<dbReference type="InterPro" id="IPR027640">
    <property type="entry name" value="Kinesin-like_fam"/>
</dbReference>
<evidence type="ECO:0000256" key="4">
    <source>
        <dbReference type="ARBA" id="ARBA00023212"/>
    </source>
</evidence>
<dbReference type="GO" id="GO:0005874">
    <property type="term" value="C:microtubule"/>
    <property type="evidence" value="ECO:0007669"/>
    <property type="project" value="UniProtKB-KW"/>
</dbReference>
<feature type="region of interest" description="Disordered" evidence="6">
    <location>
        <begin position="1489"/>
        <end position="1520"/>
    </location>
</feature>
<feature type="domain" description="Kinesin motor" evidence="7">
    <location>
        <begin position="419"/>
        <end position="612"/>
    </location>
</feature>
<feature type="compositionally biased region" description="Polar residues" evidence="6">
    <location>
        <begin position="136"/>
        <end position="158"/>
    </location>
</feature>
<dbReference type="Proteomes" id="UP000677228">
    <property type="component" value="Unassembled WGS sequence"/>
</dbReference>
<dbReference type="InterPro" id="IPR027417">
    <property type="entry name" value="P-loop_NTPase"/>
</dbReference>
<evidence type="ECO:0000313" key="10">
    <source>
        <dbReference type="Proteomes" id="UP000682733"/>
    </source>
</evidence>
<dbReference type="PRINTS" id="PR00380">
    <property type="entry name" value="KINESINHEAVY"/>
</dbReference>
<dbReference type="SMART" id="SM00129">
    <property type="entry name" value="KISc"/>
    <property type="match status" value="1"/>
</dbReference>
<accession>A0A8S2IJ78</accession>
<feature type="compositionally biased region" description="Polar residues" evidence="6">
    <location>
        <begin position="1305"/>
        <end position="1322"/>
    </location>
</feature>
<dbReference type="PANTHER" id="PTHR47971:SF20">
    <property type="entry name" value="KINESIN-LIKE PROTEIN KIF24"/>
    <property type="match status" value="1"/>
</dbReference>
<feature type="compositionally biased region" description="Low complexity" evidence="6">
    <location>
        <begin position="199"/>
        <end position="209"/>
    </location>
</feature>
<feature type="compositionally biased region" description="Polar residues" evidence="6">
    <location>
        <begin position="1341"/>
        <end position="1353"/>
    </location>
</feature>
<dbReference type="GO" id="GO:0008017">
    <property type="term" value="F:microtubule binding"/>
    <property type="evidence" value="ECO:0007669"/>
    <property type="project" value="InterPro"/>
</dbReference>
<evidence type="ECO:0000313" key="9">
    <source>
        <dbReference type="EMBL" id="CAF3756790.1"/>
    </source>
</evidence>
<dbReference type="GO" id="GO:0003777">
    <property type="term" value="F:microtubule motor activity"/>
    <property type="evidence" value="ECO:0007669"/>
    <property type="project" value="InterPro"/>
</dbReference>
<feature type="region of interest" description="Disordered" evidence="6">
    <location>
        <begin position="659"/>
        <end position="730"/>
    </location>
</feature>
<evidence type="ECO:0000256" key="5">
    <source>
        <dbReference type="PROSITE-ProRule" id="PRU00283"/>
    </source>
</evidence>
<feature type="region of interest" description="Disordered" evidence="6">
    <location>
        <begin position="1290"/>
        <end position="1353"/>
    </location>
</feature>
<feature type="compositionally biased region" description="Polar residues" evidence="6">
    <location>
        <begin position="112"/>
        <end position="128"/>
    </location>
</feature>
<dbReference type="InterPro" id="IPR036961">
    <property type="entry name" value="Kinesin_motor_dom_sf"/>
</dbReference>
<dbReference type="Proteomes" id="UP000682733">
    <property type="component" value="Unassembled WGS sequence"/>
</dbReference>
<feature type="compositionally biased region" description="Acidic residues" evidence="6">
    <location>
        <begin position="1295"/>
        <end position="1304"/>
    </location>
</feature>
<dbReference type="GO" id="GO:0007018">
    <property type="term" value="P:microtubule-based movement"/>
    <property type="evidence" value="ECO:0007669"/>
    <property type="project" value="InterPro"/>
</dbReference>
<evidence type="ECO:0000256" key="2">
    <source>
        <dbReference type="ARBA" id="ARBA00022741"/>
    </source>
</evidence>
<evidence type="ECO:0000256" key="3">
    <source>
        <dbReference type="ARBA" id="ARBA00022840"/>
    </source>
</evidence>
<dbReference type="EMBL" id="CAJOBA010005871">
    <property type="protein sequence ID" value="CAF3756790.1"/>
    <property type="molecule type" value="Genomic_DNA"/>
</dbReference>
<feature type="compositionally biased region" description="Low complexity" evidence="6">
    <location>
        <begin position="753"/>
        <end position="766"/>
    </location>
</feature>
<feature type="region of interest" description="Disordered" evidence="6">
    <location>
        <begin position="1082"/>
        <end position="1140"/>
    </location>
</feature>
<keyword evidence="2" id="KW-0547">Nucleotide-binding</keyword>
<evidence type="ECO:0000259" key="7">
    <source>
        <dbReference type="PROSITE" id="PS50067"/>
    </source>
</evidence>
<dbReference type="GO" id="GO:0007019">
    <property type="term" value="P:microtubule depolymerization"/>
    <property type="evidence" value="ECO:0007669"/>
    <property type="project" value="TreeGrafter"/>
</dbReference>
<dbReference type="PANTHER" id="PTHR47971">
    <property type="entry name" value="KINESIN-RELATED PROTEIN 6"/>
    <property type="match status" value="1"/>
</dbReference>
<feature type="region of interest" description="Disordered" evidence="6">
    <location>
        <begin position="753"/>
        <end position="803"/>
    </location>
</feature>
<feature type="compositionally biased region" description="Basic residues" evidence="6">
    <location>
        <begin position="715"/>
        <end position="726"/>
    </location>
</feature>
<comment type="similarity">
    <text evidence="5">Belongs to the TRAFAC class myosin-kinesin ATPase superfamily. Kinesin family.</text>
</comment>
<feature type="region of interest" description="Disordered" evidence="6">
    <location>
        <begin position="1162"/>
        <end position="1193"/>
    </location>
</feature>
<reference evidence="9" key="1">
    <citation type="submission" date="2021-02" db="EMBL/GenBank/DDBJ databases">
        <authorList>
            <person name="Nowell W R."/>
        </authorList>
    </citation>
    <scope>NUCLEOTIDE SEQUENCE</scope>
</reference>
<name>A0A8S2IJ78_9BILA</name>
<comment type="caution">
    <text evidence="9">The sequence shown here is derived from an EMBL/GenBank/DDBJ whole genome shotgun (WGS) entry which is preliminary data.</text>
</comment>
<keyword evidence="4" id="KW-0963">Cytoplasm</keyword>
<feature type="compositionally biased region" description="Polar residues" evidence="6">
    <location>
        <begin position="165"/>
        <end position="191"/>
    </location>
</feature>
<organism evidence="9 10">
    <name type="scientific">Didymodactylos carnosus</name>
    <dbReference type="NCBI Taxonomy" id="1234261"/>
    <lineage>
        <taxon>Eukaryota</taxon>
        <taxon>Metazoa</taxon>
        <taxon>Spiralia</taxon>
        <taxon>Gnathifera</taxon>
        <taxon>Rotifera</taxon>
        <taxon>Eurotatoria</taxon>
        <taxon>Bdelloidea</taxon>
        <taxon>Philodinida</taxon>
        <taxon>Philodinidae</taxon>
        <taxon>Didymodactylos</taxon>
    </lineage>
</organism>
<proteinExistence type="inferred from homology"/>